<dbReference type="AlphaFoldDB" id="A0A2P2R0U4"/>
<accession>A0A2P2R0U4</accession>
<protein>
    <submittedName>
        <fullName evidence="1">Uncharacterized protein</fullName>
    </submittedName>
</protein>
<name>A0A2P2R0U4_RHIMU</name>
<sequence>MGKCYLSGGGGGGAGGIHNIFKNMAPPLYMSQFIPVI</sequence>
<reference evidence="1" key="1">
    <citation type="submission" date="2018-02" db="EMBL/GenBank/DDBJ databases">
        <title>Rhizophora mucronata_Transcriptome.</title>
        <authorList>
            <person name="Meera S.P."/>
            <person name="Sreeshan A."/>
            <person name="Augustine A."/>
        </authorList>
    </citation>
    <scope>NUCLEOTIDE SEQUENCE</scope>
    <source>
        <tissue evidence="1">Leaf</tissue>
    </source>
</reference>
<evidence type="ECO:0000313" key="1">
    <source>
        <dbReference type="EMBL" id="MBX72848.1"/>
    </source>
</evidence>
<organism evidence="1">
    <name type="scientific">Rhizophora mucronata</name>
    <name type="common">Asiatic mangrove</name>
    <dbReference type="NCBI Taxonomy" id="61149"/>
    <lineage>
        <taxon>Eukaryota</taxon>
        <taxon>Viridiplantae</taxon>
        <taxon>Streptophyta</taxon>
        <taxon>Embryophyta</taxon>
        <taxon>Tracheophyta</taxon>
        <taxon>Spermatophyta</taxon>
        <taxon>Magnoliopsida</taxon>
        <taxon>eudicotyledons</taxon>
        <taxon>Gunneridae</taxon>
        <taxon>Pentapetalae</taxon>
        <taxon>rosids</taxon>
        <taxon>fabids</taxon>
        <taxon>Malpighiales</taxon>
        <taxon>Rhizophoraceae</taxon>
        <taxon>Rhizophora</taxon>
    </lineage>
</organism>
<proteinExistence type="predicted"/>
<dbReference type="EMBL" id="GGEC01092364">
    <property type="protein sequence ID" value="MBX72848.1"/>
    <property type="molecule type" value="Transcribed_RNA"/>
</dbReference>